<comment type="caution">
    <text evidence="3">The sequence shown here is derived from an EMBL/GenBank/DDBJ whole genome shotgun (WGS) entry which is preliminary data.</text>
</comment>
<sequence>MAKQRNKQKKGGILGPFLVLLLIAYVTSKELFTWLVGLSAAGLALYLYLRMRQRGQLRRSGIHDIDMMNGHEFEAYLGVMFTALGYQTQVTKGSGDFGADLVLHDGEEKIVVQAKRYKGAVGVSAVQEVVAARSYYEADGMWVITNSKFTKAAQELAQANGVVLMDRQKLIRLGLQANRGKRRAV</sequence>
<accession>A0AA41X915</accession>
<dbReference type="RefSeq" id="WP_254760953.1">
    <property type="nucleotide sequence ID" value="NZ_JANCLT010000018.1"/>
</dbReference>
<dbReference type="AlphaFoldDB" id="A0AA41X915"/>
<protein>
    <submittedName>
        <fullName evidence="3">Restriction endonuclease</fullName>
    </submittedName>
</protein>
<evidence type="ECO:0000313" key="4">
    <source>
        <dbReference type="Proteomes" id="UP001156102"/>
    </source>
</evidence>
<evidence type="ECO:0000259" key="2">
    <source>
        <dbReference type="Pfam" id="PF04471"/>
    </source>
</evidence>
<dbReference type="GO" id="GO:0009307">
    <property type="term" value="P:DNA restriction-modification system"/>
    <property type="evidence" value="ECO:0007669"/>
    <property type="project" value="InterPro"/>
</dbReference>
<keyword evidence="3" id="KW-0378">Hydrolase</keyword>
<dbReference type="EMBL" id="JANCLT010000018">
    <property type="protein sequence ID" value="MCP8971027.1"/>
    <property type="molecule type" value="Genomic_DNA"/>
</dbReference>
<dbReference type="InterPro" id="IPR007560">
    <property type="entry name" value="Restrct_endonuc_IV_Mrr"/>
</dbReference>
<evidence type="ECO:0000313" key="3">
    <source>
        <dbReference type="EMBL" id="MCP8971027.1"/>
    </source>
</evidence>
<dbReference type="GO" id="GO:0015666">
    <property type="term" value="F:restriction endodeoxyribonuclease activity"/>
    <property type="evidence" value="ECO:0007669"/>
    <property type="project" value="TreeGrafter"/>
</dbReference>
<proteinExistence type="predicted"/>
<keyword evidence="4" id="KW-1185">Reference proteome</keyword>
<dbReference type="InterPro" id="IPR011856">
    <property type="entry name" value="tRNA_endonuc-like_dom_sf"/>
</dbReference>
<dbReference type="Gene3D" id="3.40.1350.10">
    <property type="match status" value="1"/>
</dbReference>
<feature type="transmembrane region" description="Helical" evidence="1">
    <location>
        <begin position="34"/>
        <end position="49"/>
    </location>
</feature>
<organism evidence="3 4">
    <name type="scientific">Ectobacillus ponti</name>
    <dbReference type="NCBI Taxonomy" id="2961894"/>
    <lineage>
        <taxon>Bacteria</taxon>
        <taxon>Bacillati</taxon>
        <taxon>Bacillota</taxon>
        <taxon>Bacilli</taxon>
        <taxon>Bacillales</taxon>
        <taxon>Bacillaceae</taxon>
        <taxon>Ectobacillus</taxon>
    </lineage>
</organism>
<dbReference type="InterPro" id="IPR052906">
    <property type="entry name" value="Type_IV_Methyl-Rstrct_Enzyme"/>
</dbReference>
<keyword evidence="1" id="KW-0812">Transmembrane</keyword>
<dbReference type="SUPFAM" id="SSF52980">
    <property type="entry name" value="Restriction endonuclease-like"/>
    <property type="match status" value="1"/>
</dbReference>
<reference evidence="3" key="1">
    <citation type="submission" date="2022-07" db="EMBL/GenBank/DDBJ databases">
        <authorList>
            <person name="Li W.-J."/>
            <person name="Deng Q.-Q."/>
        </authorList>
    </citation>
    <scope>NUCLEOTIDE SEQUENCE</scope>
    <source>
        <strain evidence="3">SYSU M60031</strain>
    </source>
</reference>
<gene>
    <name evidence="3" type="ORF">NK662_21120</name>
</gene>
<dbReference type="InterPro" id="IPR011335">
    <property type="entry name" value="Restrct_endonuc-II-like"/>
</dbReference>
<keyword evidence="1" id="KW-1133">Transmembrane helix</keyword>
<dbReference type="GO" id="GO:0003677">
    <property type="term" value="F:DNA binding"/>
    <property type="evidence" value="ECO:0007669"/>
    <property type="project" value="InterPro"/>
</dbReference>
<dbReference type="PANTHER" id="PTHR30015">
    <property type="entry name" value="MRR RESTRICTION SYSTEM PROTEIN"/>
    <property type="match status" value="1"/>
</dbReference>
<keyword evidence="1" id="KW-0472">Membrane</keyword>
<dbReference type="PANTHER" id="PTHR30015:SF6">
    <property type="entry name" value="SLL1429 PROTEIN"/>
    <property type="match status" value="1"/>
</dbReference>
<keyword evidence="3" id="KW-0255">Endonuclease</keyword>
<evidence type="ECO:0000256" key="1">
    <source>
        <dbReference type="SAM" id="Phobius"/>
    </source>
</evidence>
<dbReference type="Proteomes" id="UP001156102">
    <property type="component" value="Unassembled WGS sequence"/>
</dbReference>
<name>A0AA41X915_9BACI</name>
<feature type="transmembrane region" description="Helical" evidence="1">
    <location>
        <begin position="12"/>
        <end position="28"/>
    </location>
</feature>
<dbReference type="Pfam" id="PF04471">
    <property type="entry name" value="Mrr_cat"/>
    <property type="match status" value="1"/>
</dbReference>
<keyword evidence="3" id="KW-0540">Nuclease</keyword>
<feature type="domain" description="Restriction endonuclease type IV Mrr" evidence="2">
    <location>
        <begin position="65"/>
        <end position="173"/>
    </location>
</feature>